<keyword evidence="6" id="KW-0021">Allosteric enzyme</keyword>
<dbReference type="GO" id="GO:0006002">
    <property type="term" value="P:fructose 6-phosphate metabolic process"/>
    <property type="evidence" value="ECO:0007669"/>
    <property type="project" value="InterPro"/>
</dbReference>
<comment type="caution">
    <text evidence="16">The sequence shown here is derived from an EMBL/GenBank/DDBJ whole genome shotgun (WGS) entry which is preliminary data.</text>
</comment>
<evidence type="ECO:0000256" key="13">
    <source>
        <dbReference type="ARBA" id="ARBA00023152"/>
    </source>
</evidence>
<dbReference type="PANTHER" id="PTHR13697">
    <property type="entry name" value="PHOSPHOFRUCTOKINASE"/>
    <property type="match status" value="1"/>
</dbReference>
<evidence type="ECO:0000256" key="10">
    <source>
        <dbReference type="ARBA" id="ARBA00022777"/>
    </source>
</evidence>
<dbReference type="InterPro" id="IPR000023">
    <property type="entry name" value="Phosphofructokinase_dom"/>
</dbReference>
<evidence type="ECO:0000259" key="15">
    <source>
        <dbReference type="Pfam" id="PF00365"/>
    </source>
</evidence>
<dbReference type="FunFam" id="3.40.50.460:FF:000002">
    <property type="entry name" value="ATP-dependent 6-phosphofructokinase"/>
    <property type="match status" value="1"/>
</dbReference>
<keyword evidence="12" id="KW-0460">Magnesium</keyword>
<keyword evidence="13" id="KW-0324">Glycolysis</keyword>
<dbReference type="GO" id="GO:0048029">
    <property type="term" value="F:monosaccharide binding"/>
    <property type="evidence" value="ECO:0007669"/>
    <property type="project" value="TreeGrafter"/>
</dbReference>
<evidence type="ECO:0000256" key="14">
    <source>
        <dbReference type="ARBA" id="ARBA00048070"/>
    </source>
</evidence>
<dbReference type="InterPro" id="IPR015912">
    <property type="entry name" value="Phosphofructokinase_CS"/>
</dbReference>
<dbReference type="EC" id="2.7.1.11" evidence="4"/>
<keyword evidence="7" id="KW-0808">Transferase</keyword>
<feature type="non-terminal residue" evidence="16">
    <location>
        <position position="1"/>
    </location>
</feature>
<reference evidence="16" key="1">
    <citation type="journal article" date="2014" name="Front. Microbiol.">
        <title>High frequency of phylogenetically diverse reductive dehalogenase-homologous genes in deep subseafloor sedimentary metagenomes.</title>
        <authorList>
            <person name="Kawai M."/>
            <person name="Futagami T."/>
            <person name="Toyoda A."/>
            <person name="Takaki Y."/>
            <person name="Nishi S."/>
            <person name="Hori S."/>
            <person name="Arai W."/>
            <person name="Tsubouchi T."/>
            <person name="Morono Y."/>
            <person name="Uchiyama I."/>
            <person name="Ito T."/>
            <person name="Fujiyama A."/>
            <person name="Inagaki F."/>
            <person name="Takami H."/>
        </authorList>
    </citation>
    <scope>NUCLEOTIDE SEQUENCE</scope>
    <source>
        <strain evidence="16">Expedition CK06-06</strain>
    </source>
</reference>
<proteinExistence type="predicted"/>
<sequence length="176" mass="19028">DAVDKIKDTASSHNRAFLIETMGRDSGYLALVSGIVGGAEMVLIPEVETTFEDINRMIEDAYVKGKPHCIIVVSEGWKPGTQALAEQLREHQDDLGFSVRVTQLGHVQRGGSASAFDRLLATRMGAAAVHELIAGNGGHIVGWVNNAVTLTPLEKAVAFQKRVDQELCELAEIMSM</sequence>
<keyword evidence="9" id="KW-0547">Nucleotide-binding</keyword>
<dbReference type="PRINTS" id="PR00476">
    <property type="entry name" value="PHFRCTKINASE"/>
</dbReference>
<organism evidence="16">
    <name type="scientific">marine sediment metagenome</name>
    <dbReference type="NCBI Taxonomy" id="412755"/>
    <lineage>
        <taxon>unclassified sequences</taxon>
        <taxon>metagenomes</taxon>
        <taxon>ecological metagenomes</taxon>
    </lineage>
</organism>
<evidence type="ECO:0000256" key="5">
    <source>
        <dbReference type="ARBA" id="ARBA00022490"/>
    </source>
</evidence>
<evidence type="ECO:0000256" key="6">
    <source>
        <dbReference type="ARBA" id="ARBA00022533"/>
    </source>
</evidence>
<evidence type="ECO:0000256" key="11">
    <source>
        <dbReference type="ARBA" id="ARBA00022840"/>
    </source>
</evidence>
<evidence type="ECO:0000256" key="8">
    <source>
        <dbReference type="ARBA" id="ARBA00022723"/>
    </source>
</evidence>
<keyword evidence="11" id="KW-0067">ATP-binding</keyword>
<keyword evidence="8" id="KW-0479">Metal-binding</keyword>
<comment type="pathway">
    <text evidence="3">Carbohydrate degradation; glycolysis; D-glyceraldehyde 3-phosphate and glycerone phosphate from D-glucose: step 3/4.</text>
</comment>
<protein>
    <recommendedName>
        <fullName evidence="4">6-phosphofructokinase</fullName>
        <ecNumber evidence="4">2.7.1.11</ecNumber>
    </recommendedName>
</protein>
<dbReference type="EMBL" id="BARS01032074">
    <property type="protein sequence ID" value="GAG25340.1"/>
    <property type="molecule type" value="Genomic_DNA"/>
</dbReference>
<evidence type="ECO:0000256" key="4">
    <source>
        <dbReference type="ARBA" id="ARBA00012055"/>
    </source>
</evidence>
<accession>X0W448</accession>
<dbReference type="SUPFAM" id="SSF53784">
    <property type="entry name" value="Phosphofructokinase"/>
    <property type="match status" value="1"/>
</dbReference>
<evidence type="ECO:0000256" key="7">
    <source>
        <dbReference type="ARBA" id="ARBA00022679"/>
    </source>
</evidence>
<evidence type="ECO:0000256" key="2">
    <source>
        <dbReference type="ARBA" id="ARBA00004496"/>
    </source>
</evidence>
<evidence type="ECO:0000313" key="16">
    <source>
        <dbReference type="EMBL" id="GAG25340.1"/>
    </source>
</evidence>
<dbReference type="GO" id="GO:0016208">
    <property type="term" value="F:AMP binding"/>
    <property type="evidence" value="ECO:0007669"/>
    <property type="project" value="TreeGrafter"/>
</dbReference>
<keyword evidence="10" id="KW-0418">Kinase</keyword>
<dbReference type="GO" id="GO:0005945">
    <property type="term" value="C:6-phosphofructokinase complex"/>
    <property type="evidence" value="ECO:0007669"/>
    <property type="project" value="TreeGrafter"/>
</dbReference>
<dbReference type="InterPro" id="IPR022953">
    <property type="entry name" value="ATP_PFK"/>
</dbReference>
<evidence type="ECO:0000256" key="9">
    <source>
        <dbReference type="ARBA" id="ARBA00022741"/>
    </source>
</evidence>
<dbReference type="GO" id="GO:0046872">
    <property type="term" value="F:metal ion binding"/>
    <property type="evidence" value="ECO:0007669"/>
    <property type="project" value="UniProtKB-KW"/>
</dbReference>
<dbReference type="GO" id="GO:0061621">
    <property type="term" value="P:canonical glycolysis"/>
    <property type="evidence" value="ECO:0007669"/>
    <property type="project" value="TreeGrafter"/>
</dbReference>
<dbReference type="Gene3D" id="3.40.50.460">
    <property type="entry name" value="Phosphofructokinase domain"/>
    <property type="match status" value="1"/>
</dbReference>
<evidence type="ECO:0000256" key="1">
    <source>
        <dbReference type="ARBA" id="ARBA00001946"/>
    </source>
</evidence>
<comment type="catalytic activity">
    <reaction evidence="14">
        <text>beta-D-fructose 6-phosphate + ATP = beta-D-fructose 1,6-bisphosphate + ADP + H(+)</text>
        <dbReference type="Rhea" id="RHEA:16109"/>
        <dbReference type="ChEBI" id="CHEBI:15378"/>
        <dbReference type="ChEBI" id="CHEBI:30616"/>
        <dbReference type="ChEBI" id="CHEBI:32966"/>
        <dbReference type="ChEBI" id="CHEBI:57634"/>
        <dbReference type="ChEBI" id="CHEBI:456216"/>
        <dbReference type="EC" id="2.7.1.11"/>
    </reaction>
</comment>
<dbReference type="GO" id="GO:0030388">
    <property type="term" value="P:fructose 1,6-bisphosphate metabolic process"/>
    <property type="evidence" value="ECO:0007669"/>
    <property type="project" value="TreeGrafter"/>
</dbReference>
<feature type="domain" description="Phosphofructokinase" evidence="15">
    <location>
        <begin position="1"/>
        <end position="130"/>
    </location>
</feature>
<dbReference type="Gene3D" id="3.40.50.450">
    <property type="match status" value="1"/>
</dbReference>
<dbReference type="PANTHER" id="PTHR13697:SF4">
    <property type="entry name" value="ATP-DEPENDENT 6-PHOSPHOFRUCTOKINASE"/>
    <property type="match status" value="1"/>
</dbReference>
<comment type="cofactor">
    <cofactor evidence="1">
        <name>Mg(2+)</name>
        <dbReference type="ChEBI" id="CHEBI:18420"/>
    </cofactor>
</comment>
<gene>
    <name evidence="16" type="ORF">S01H1_49826</name>
</gene>
<dbReference type="GO" id="GO:0003872">
    <property type="term" value="F:6-phosphofructokinase activity"/>
    <property type="evidence" value="ECO:0007669"/>
    <property type="project" value="UniProtKB-EC"/>
</dbReference>
<evidence type="ECO:0000256" key="3">
    <source>
        <dbReference type="ARBA" id="ARBA00004679"/>
    </source>
</evidence>
<dbReference type="PROSITE" id="PS00433">
    <property type="entry name" value="PHOSPHOFRUCTOKINASE"/>
    <property type="match status" value="1"/>
</dbReference>
<evidence type="ECO:0000256" key="12">
    <source>
        <dbReference type="ARBA" id="ARBA00022842"/>
    </source>
</evidence>
<dbReference type="GO" id="GO:0070095">
    <property type="term" value="F:fructose-6-phosphate binding"/>
    <property type="evidence" value="ECO:0007669"/>
    <property type="project" value="TreeGrafter"/>
</dbReference>
<keyword evidence="5" id="KW-0963">Cytoplasm</keyword>
<dbReference type="Pfam" id="PF00365">
    <property type="entry name" value="PFK"/>
    <property type="match status" value="1"/>
</dbReference>
<dbReference type="UniPathway" id="UPA00109">
    <property type="reaction ID" value="UER00182"/>
</dbReference>
<dbReference type="GO" id="GO:0005524">
    <property type="term" value="F:ATP binding"/>
    <property type="evidence" value="ECO:0007669"/>
    <property type="project" value="UniProtKB-KW"/>
</dbReference>
<comment type="subcellular location">
    <subcellularLocation>
        <location evidence="2">Cytoplasm</location>
    </subcellularLocation>
</comment>
<name>X0W448_9ZZZZ</name>
<dbReference type="AlphaFoldDB" id="X0W448"/>
<dbReference type="GO" id="GO:0042802">
    <property type="term" value="F:identical protein binding"/>
    <property type="evidence" value="ECO:0007669"/>
    <property type="project" value="TreeGrafter"/>
</dbReference>
<dbReference type="InterPro" id="IPR035966">
    <property type="entry name" value="PKF_sf"/>
</dbReference>